<dbReference type="GO" id="GO:0005524">
    <property type="term" value="F:ATP binding"/>
    <property type="evidence" value="ECO:0007669"/>
    <property type="project" value="UniProtKB-KW"/>
</dbReference>
<dbReference type="SMART" id="SM00382">
    <property type="entry name" value="AAA"/>
    <property type="match status" value="1"/>
</dbReference>
<dbReference type="HOGENOM" id="CLU_000604_1_2_9"/>
<reference evidence="6" key="1">
    <citation type="submission" date="2011-07" db="EMBL/GenBank/DDBJ databases">
        <title>Complete genome sequence of Acetobacterium woodii.</title>
        <authorList>
            <person name="Poehlein A."/>
            <person name="Schmidt S."/>
            <person name="Kaster A.-K."/>
            <person name="Goenrich M."/>
            <person name="Vollmers J."/>
            <person name="Thuermer A."/>
            <person name="Gottschalk G."/>
            <person name="Thauer R.K."/>
            <person name="Daniel R."/>
            <person name="Mueller V."/>
        </authorList>
    </citation>
    <scope>NUCLEOTIDE SEQUENCE [LARGE SCALE GENOMIC DNA]</scope>
    <source>
        <strain evidence="6">ATCC 29683 / DSM 1030 / JCM 2381 / KCTC 1655 / WB1</strain>
    </source>
</reference>
<keyword evidence="3 5" id="KW-0067">ATP-binding</keyword>
<feature type="domain" description="ABC transporter" evidence="4">
    <location>
        <begin position="8"/>
        <end position="233"/>
    </location>
</feature>
<dbReference type="InterPro" id="IPR003593">
    <property type="entry name" value="AAA+_ATPase"/>
</dbReference>
<dbReference type="GO" id="GO:0016887">
    <property type="term" value="F:ATP hydrolysis activity"/>
    <property type="evidence" value="ECO:0007669"/>
    <property type="project" value="InterPro"/>
</dbReference>
<evidence type="ECO:0000259" key="4">
    <source>
        <dbReference type="PROSITE" id="PS50893"/>
    </source>
</evidence>
<proteinExistence type="predicted"/>
<dbReference type="RefSeq" id="WP_014355403.1">
    <property type="nucleotide sequence ID" value="NC_016894.1"/>
</dbReference>
<sequence length="288" mass="33143">MINVSNAIEIENLNKKFKGFELKNVSFNVPKGCIVGFVGENGAGKTTTLKAILNLINRDSGTIKIMGMDTIKEEKKIKENIGVVFDGCNFHDNLKTGDISKMMACIYKNWNKERYDQYLKKFKLPNDKAIKEFSRGMKMKLQIAAALSHEPKVLILDEATSGLDPVIREEILDVFMEFIQDEEHAILISSHITSDLDKIADYLVFIHQGEILLNEEKETMLSRMGILKCGEEDFRRLDQDDYIRYRKNHFSFEILVNDKQSIKKKFPDAIVDRATIEEIMLFYVKGEK</sequence>
<protein>
    <submittedName>
        <fullName evidence="5">ABC transport system ATP-binding protein</fullName>
    </submittedName>
</protein>
<dbReference type="PANTHER" id="PTHR42939:SF3">
    <property type="entry name" value="ABC TRANSPORTER ATP-BINDING COMPONENT"/>
    <property type="match status" value="1"/>
</dbReference>
<dbReference type="SUPFAM" id="SSF52540">
    <property type="entry name" value="P-loop containing nucleoside triphosphate hydrolases"/>
    <property type="match status" value="1"/>
</dbReference>
<evidence type="ECO:0000256" key="3">
    <source>
        <dbReference type="ARBA" id="ARBA00022840"/>
    </source>
</evidence>
<evidence type="ECO:0000256" key="1">
    <source>
        <dbReference type="ARBA" id="ARBA00022448"/>
    </source>
</evidence>
<dbReference type="Gene3D" id="3.40.50.300">
    <property type="entry name" value="P-loop containing nucleotide triphosphate hydrolases"/>
    <property type="match status" value="1"/>
</dbReference>
<dbReference type="KEGG" id="awo:Awo_c10140"/>
<gene>
    <name evidence="5" type="ordered locus">Awo_c10140</name>
</gene>
<evidence type="ECO:0000313" key="6">
    <source>
        <dbReference type="Proteomes" id="UP000007177"/>
    </source>
</evidence>
<evidence type="ECO:0000313" key="5">
    <source>
        <dbReference type="EMBL" id="AFA47800.1"/>
    </source>
</evidence>
<dbReference type="Proteomes" id="UP000007177">
    <property type="component" value="Chromosome"/>
</dbReference>
<dbReference type="InterPro" id="IPR027417">
    <property type="entry name" value="P-loop_NTPase"/>
</dbReference>
<evidence type="ECO:0000256" key="2">
    <source>
        <dbReference type="ARBA" id="ARBA00022741"/>
    </source>
</evidence>
<dbReference type="PROSITE" id="PS50893">
    <property type="entry name" value="ABC_TRANSPORTER_2"/>
    <property type="match status" value="1"/>
</dbReference>
<name>H6LCL8_ACEWD</name>
<accession>H6LCL8</accession>
<dbReference type="InterPro" id="IPR051782">
    <property type="entry name" value="ABC_Transporter_VariousFunc"/>
</dbReference>
<dbReference type="PANTHER" id="PTHR42939">
    <property type="entry name" value="ABC TRANSPORTER ATP-BINDING PROTEIN ALBC-RELATED"/>
    <property type="match status" value="1"/>
</dbReference>
<dbReference type="AlphaFoldDB" id="H6LCL8"/>
<dbReference type="OrthoDB" id="9804819at2"/>
<organism evidence="5 6">
    <name type="scientific">Acetobacterium woodii (strain ATCC 29683 / DSM 1030 / JCM 2381 / KCTC 1655 / WB1)</name>
    <dbReference type="NCBI Taxonomy" id="931626"/>
    <lineage>
        <taxon>Bacteria</taxon>
        <taxon>Bacillati</taxon>
        <taxon>Bacillota</taxon>
        <taxon>Clostridia</taxon>
        <taxon>Eubacteriales</taxon>
        <taxon>Eubacteriaceae</taxon>
        <taxon>Acetobacterium</taxon>
    </lineage>
</organism>
<dbReference type="Pfam" id="PF00005">
    <property type="entry name" value="ABC_tran"/>
    <property type="match status" value="1"/>
</dbReference>
<keyword evidence="2" id="KW-0547">Nucleotide-binding</keyword>
<keyword evidence="6" id="KW-1185">Reference proteome</keyword>
<keyword evidence="1" id="KW-0813">Transport</keyword>
<reference evidence="5 6" key="2">
    <citation type="journal article" date="2012" name="PLoS ONE">
        <title>An ancient pathway combining carbon dioxide fixation with the generation and utilization of a sodium ion gradient for ATP synthesis.</title>
        <authorList>
            <person name="Poehlein A."/>
            <person name="Schmidt S."/>
            <person name="Kaster A.K."/>
            <person name="Goenrich M."/>
            <person name="Vollmers J."/>
            <person name="Thurmer A."/>
            <person name="Bertsch J."/>
            <person name="Schuchmann K."/>
            <person name="Voigt B."/>
            <person name="Hecker M."/>
            <person name="Daniel R."/>
            <person name="Thauer R.K."/>
            <person name="Gottschalk G."/>
            <person name="Muller V."/>
        </authorList>
    </citation>
    <scope>NUCLEOTIDE SEQUENCE [LARGE SCALE GENOMIC DNA]</scope>
    <source>
        <strain evidence="6">ATCC 29683 / DSM 1030 / JCM 2381 / KCTC 1655 / WB1</strain>
    </source>
</reference>
<dbReference type="EMBL" id="CP002987">
    <property type="protein sequence ID" value="AFA47800.1"/>
    <property type="molecule type" value="Genomic_DNA"/>
</dbReference>
<dbReference type="InterPro" id="IPR003439">
    <property type="entry name" value="ABC_transporter-like_ATP-bd"/>
</dbReference>
<dbReference type="eggNOG" id="COG1131">
    <property type="taxonomic scope" value="Bacteria"/>
</dbReference>
<dbReference type="CDD" id="cd03230">
    <property type="entry name" value="ABC_DR_subfamily_A"/>
    <property type="match status" value="1"/>
</dbReference>
<dbReference type="STRING" id="931626.Awo_c10140"/>